<feature type="domain" description="Deacetylase sirtuin-type" evidence="5">
    <location>
        <begin position="1"/>
        <end position="251"/>
    </location>
</feature>
<keyword evidence="3" id="KW-0520">NAD</keyword>
<dbReference type="InterPro" id="IPR050134">
    <property type="entry name" value="NAD-dep_sirtuin_deacylases"/>
</dbReference>
<evidence type="ECO:0000313" key="6">
    <source>
        <dbReference type="EMBL" id="EXI89539.1"/>
    </source>
</evidence>
<dbReference type="PATRIC" id="fig|1454004.3.peg.1448"/>
<dbReference type="GO" id="GO:0070403">
    <property type="term" value="F:NAD+ binding"/>
    <property type="evidence" value="ECO:0007669"/>
    <property type="project" value="InterPro"/>
</dbReference>
<dbReference type="InterPro" id="IPR026591">
    <property type="entry name" value="Sirtuin_cat_small_dom_sf"/>
</dbReference>
<evidence type="ECO:0000256" key="1">
    <source>
        <dbReference type="ARBA" id="ARBA00012928"/>
    </source>
</evidence>
<dbReference type="AlphaFoldDB" id="A0A011RE83"/>
<dbReference type="GO" id="GO:0046872">
    <property type="term" value="F:metal ion binding"/>
    <property type="evidence" value="ECO:0007669"/>
    <property type="project" value="UniProtKB-KW"/>
</dbReference>
<keyword evidence="6" id="KW-0378">Hydrolase</keyword>
<dbReference type="Gene3D" id="3.40.50.1220">
    <property type="entry name" value="TPP-binding domain"/>
    <property type="match status" value="1"/>
</dbReference>
<dbReference type="EMBL" id="JEMY01000015">
    <property type="protein sequence ID" value="EXI89539.1"/>
    <property type="molecule type" value="Genomic_DNA"/>
</dbReference>
<evidence type="ECO:0000256" key="2">
    <source>
        <dbReference type="ARBA" id="ARBA00022679"/>
    </source>
</evidence>
<keyword evidence="4" id="KW-0862">Zinc</keyword>
<dbReference type="Proteomes" id="UP000022141">
    <property type="component" value="Unassembled WGS sequence"/>
</dbReference>
<dbReference type="PANTHER" id="PTHR11085">
    <property type="entry name" value="NAD-DEPENDENT PROTEIN DEACYLASE SIRTUIN-5, MITOCHONDRIAL-RELATED"/>
    <property type="match status" value="1"/>
</dbReference>
<evidence type="ECO:0000256" key="3">
    <source>
        <dbReference type="ARBA" id="ARBA00023027"/>
    </source>
</evidence>
<dbReference type="STRING" id="1454004.AW11_01406"/>
<dbReference type="InterPro" id="IPR026590">
    <property type="entry name" value="Ssirtuin_cat_dom"/>
</dbReference>
<dbReference type="InterPro" id="IPR029035">
    <property type="entry name" value="DHS-like_NAD/FAD-binding_dom"/>
</dbReference>
<dbReference type="EC" id="2.3.1.286" evidence="1"/>
<keyword evidence="4" id="KW-0479">Metal-binding</keyword>
<dbReference type="PROSITE" id="PS50305">
    <property type="entry name" value="SIRTUIN"/>
    <property type="match status" value="1"/>
</dbReference>
<organism evidence="6 7">
    <name type="scientific">Accumulibacter regalis</name>
    <dbReference type="NCBI Taxonomy" id="522306"/>
    <lineage>
        <taxon>Bacteria</taxon>
        <taxon>Pseudomonadati</taxon>
        <taxon>Pseudomonadota</taxon>
        <taxon>Betaproteobacteria</taxon>
        <taxon>Candidatus Accumulibacter</taxon>
    </lineage>
</organism>
<dbReference type="Gene3D" id="3.30.1600.10">
    <property type="entry name" value="SIR2/SIRT2 'Small Domain"/>
    <property type="match status" value="1"/>
</dbReference>
<dbReference type="InterPro" id="IPR003000">
    <property type="entry name" value="Sirtuin"/>
</dbReference>
<keyword evidence="7" id="KW-1185">Reference proteome</keyword>
<feature type="binding site" evidence="4">
    <location>
        <position position="154"/>
    </location>
    <ligand>
        <name>Zn(2+)</name>
        <dbReference type="ChEBI" id="CHEBI:29105"/>
    </ligand>
</feature>
<evidence type="ECO:0000256" key="4">
    <source>
        <dbReference type="PROSITE-ProRule" id="PRU00236"/>
    </source>
</evidence>
<accession>A0A011RE83</accession>
<evidence type="ECO:0000313" key="7">
    <source>
        <dbReference type="Proteomes" id="UP000022141"/>
    </source>
</evidence>
<evidence type="ECO:0000259" key="5">
    <source>
        <dbReference type="PROSITE" id="PS50305"/>
    </source>
</evidence>
<gene>
    <name evidence="6" type="primary">cobB_1</name>
    <name evidence="6" type="ORF">AW11_01406</name>
</gene>
<dbReference type="eggNOG" id="COG0846">
    <property type="taxonomic scope" value="Bacteria"/>
</dbReference>
<protein>
    <recommendedName>
        <fullName evidence="1">protein acetyllysine N-acetyltransferase</fullName>
        <ecNumber evidence="1">2.3.1.286</ecNumber>
    </recommendedName>
</protein>
<dbReference type="NCBIfam" id="NF001753">
    <property type="entry name" value="PRK00481.1-3"/>
    <property type="match status" value="1"/>
</dbReference>
<sequence length="251" mass="27178">MHSGSLESVASVVREAKEIVVFSGAGLSADSGIPTFRDGATGLWNKVDPDEVASIEGFLRNPERVWNWLLQLKKLVDERQPNAGHQALARLQEICRAKQLTVITQNIDGYHSPAGNAPVLEVHGTIHRLRCQQRCGFSADWEQSAAEPFRCPRCGAPVRPDLVLFGEMLDEEVFAAAETCSMTADLFFCVGTSFTVQPAALLPVWAKRAGATVVEVNPHPTSLSALADYSIRSGASEFFTALSAKLAARQA</sequence>
<dbReference type="GO" id="GO:0017136">
    <property type="term" value="F:histone deacetylase activity, NAD-dependent"/>
    <property type="evidence" value="ECO:0007669"/>
    <property type="project" value="TreeGrafter"/>
</dbReference>
<reference evidence="6" key="1">
    <citation type="submission" date="2014-02" db="EMBL/GenBank/DDBJ databases">
        <title>Expanding our view of genomic diversity in Candidatus Accumulibacter clades.</title>
        <authorList>
            <person name="Skennerton C.T."/>
            <person name="Barr J.J."/>
            <person name="Slater F.R."/>
            <person name="Bond P.L."/>
            <person name="Tyson G.W."/>
        </authorList>
    </citation>
    <scope>NUCLEOTIDE SEQUENCE [LARGE SCALE GENOMIC DNA]</scope>
</reference>
<dbReference type="SUPFAM" id="SSF52467">
    <property type="entry name" value="DHS-like NAD/FAD-binding domain"/>
    <property type="match status" value="1"/>
</dbReference>
<feature type="binding site" evidence="4">
    <location>
        <position position="131"/>
    </location>
    <ligand>
        <name>Zn(2+)</name>
        <dbReference type="ChEBI" id="CHEBI:29105"/>
    </ligand>
</feature>
<dbReference type="CDD" id="cd01407">
    <property type="entry name" value="SIR2-fam"/>
    <property type="match status" value="1"/>
</dbReference>
<dbReference type="GO" id="GO:0016787">
    <property type="term" value="F:hydrolase activity"/>
    <property type="evidence" value="ECO:0007669"/>
    <property type="project" value="UniProtKB-KW"/>
</dbReference>
<dbReference type="Pfam" id="PF02146">
    <property type="entry name" value="SIR2"/>
    <property type="match status" value="1"/>
</dbReference>
<feature type="binding site" evidence="4">
    <location>
        <position position="151"/>
    </location>
    <ligand>
        <name>Zn(2+)</name>
        <dbReference type="ChEBI" id="CHEBI:29105"/>
    </ligand>
</feature>
<feature type="active site" description="Proton acceptor" evidence="4">
    <location>
        <position position="123"/>
    </location>
</feature>
<comment type="caution">
    <text evidence="6">The sequence shown here is derived from an EMBL/GenBank/DDBJ whole genome shotgun (WGS) entry which is preliminary data.</text>
</comment>
<feature type="binding site" evidence="4">
    <location>
        <position position="135"/>
    </location>
    <ligand>
        <name>Zn(2+)</name>
        <dbReference type="ChEBI" id="CHEBI:29105"/>
    </ligand>
</feature>
<proteinExistence type="predicted"/>
<dbReference type="PANTHER" id="PTHR11085:SF10">
    <property type="entry name" value="NAD-DEPENDENT PROTEIN DEACYLASE SIRTUIN-5, MITOCHONDRIAL-RELATED"/>
    <property type="match status" value="1"/>
</dbReference>
<keyword evidence="2" id="KW-0808">Transferase</keyword>
<name>A0A011RE83_ACCRE</name>